<reference evidence="2" key="2">
    <citation type="submission" date="2015-01" db="EMBL/GenBank/DDBJ databases">
        <title>Evolutionary Origins and Diversification of the Mycorrhizal Mutualists.</title>
        <authorList>
            <consortium name="DOE Joint Genome Institute"/>
            <consortium name="Mycorrhizal Genomics Consortium"/>
            <person name="Kohler A."/>
            <person name="Kuo A."/>
            <person name="Nagy L.G."/>
            <person name="Floudas D."/>
            <person name="Copeland A."/>
            <person name="Barry K.W."/>
            <person name="Cichocki N."/>
            <person name="Veneault-Fourrey C."/>
            <person name="LaButti K."/>
            <person name="Lindquist E.A."/>
            <person name="Lipzen A."/>
            <person name="Lundell T."/>
            <person name="Morin E."/>
            <person name="Murat C."/>
            <person name="Riley R."/>
            <person name="Ohm R."/>
            <person name="Sun H."/>
            <person name="Tunlid A."/>
            <person name="Henrissat B."/>
            <person name="Grigoriev I.V."/>
            <person name="Hibbett D.S."/>
            <person name="Martin F."/>
        </authorList>
    </citation>
    <scope>NUCLEOTIDE SEQUENCE [LARGE SCALE GENOMIC DNA]</scope>
    <source>
        <strain evidence="2">Ve08.2h10</strain>
    </source>
</reference>
<reference evidence="1 2" key="1">
    <citation type="submission" date="2014-04" db="EMBL/GenBank/DDBJ databases">
        <authorList>
            <consortium name="DOE Joint Genome Institute"/>
            <person name="Kuo A."/>
            <person name="Kohler A."/>
            <person name="Jargeat P."/>
            <person name="Nagy L.G."/>
            <person name="Floudas D."/>
            <person name="Copeland A."/>
            <person name="Barry K.W."/>
            <person name="Cichocki N."/>
            <person name="Veneault-Fourrey C."/>
            <person name="LaButti K."/>
            <person name="Lindquist E.A."/>
            <person name="Lipzen A."/>
            <person name="Lundell T."/>
            <person name="Morin E."/>
            <person name="Murat C."/>
            <person name="Sun H."/>
            <person name="Tunlid A."/>
            <person name="Henrissat B."/>
            <person name="Grigoriev I.V."/>
            <person name="Hibbett D.S."/>
            <person name="Martin F."/>
            <person name="Nordberg H.P."/>
            <person name="Cantor M.N."/>
            <person name="Hua S.X."/>
        </authorList>
    </citation>
    <scope>NUCLEOTIDE SEQUENCE [LARGE SCALE GENOMIC DNA]</scope>
    <source>
        <strain evidence="1 2">Ve08.2h10</strain>
    </source>
</reference>
<keyword evidence="2" id="KW-1185">Reference proteome</keyword>
<accession>A0A0D0C7U8</accession>
<evidence type="ECO:0000313" key="1">
    <source>
        <dbReference type="EMBL" id="KIK79007.1"/>
    </source>
</evidence>
<dbReference type="EMBL" id="KN826404">
    <property type="protein sequence ID" value="KIK79007.1"/>
    <property type="molecule type" value="Genomic_DNA"/>
</dbReference>
<name>A0A0D0C7U8_9AGAM</name>
<sequence length="90" mass="10117">MGCNTTVDCTPVKVVFERSSCALVCTTTYYCTSSSRYIFNGSDGDMSTKAHSISMLGGYLRCVRASRVQHKHFEQLATHWLENRIISTKK</sequence>
<dbReference type="Proteomes" id="UP000054538">
    <property type="component" value="Unassembled WGS sequence"/>
</dbReference>
<dbReference type="HOGENOM" id="CLU_2441500_0_0_1"/>
<organism evidence="1 2">
    <name type="scientific">Paxillus rubicundulus Ve08.2h10</name>
    <dbReference type="NCBI Taxonomy" id="930991"/>
    <lineage>
        <taxon>Eukaryota</taxon>
        <taxon>Fungi</taxon>
        <taxon>Dikarya</taxon>
        <taxon>Basidiomycota</taxon>
        <taxon>Agaricomycotina</taxon>
        <taxon>Agaricomycetes</taxon>
        <taxon>Agaricomycetidae</taxon>
        <taxon>Boletales</taxon>
        <taxon>Paxilineae</taxon>
        <taxon>Paxillaceae</taxon>
        <taxon>Paxillus</taxon>
    </lineage>
</organism>
<evidence type="ECO:0000313" key="2">
    <source>
        <dbReference type="Proteomes" id="UP000054538"/>
    </source>
</evidence>
<dbReference type="InParanoid" id="A0A0D0C7U8"/>
<protein>
    <submittedName>
        <fullName evidence="1">Unplaced genomic scaffold scaffold_1582, whole genome shotgun sequence</fullName>
    </submittedName>
</protein>
<dbReference type="AlphaFoldDB" id="A0A0D0C7U8"/>
<gene>
    <name evidence="1" type="ORF">PAXRUDRAFT_299210</name>
</gene>
<proteinExistence type="predicted"/>